<keyword evidence="5" id="KW-1185">Reference proteome</keyword>
<dbReference type="InterPro" id="IPR050330">
    <property type="entry name" value="Bact_OuterMem_StrucFunc"/>
</dbReference>
<name>A0ABQ5LX08_9RHOB</name>
<evidence type="ECO:0000313" key="4">
    <source>
        <dbReference type="EMBL" id="GKY88911.1"/>
    </source>
</evidence>
<proteinExistence type="predicted"/>
<dbReference type="InterPro" id="IPR036737">
    <property type="entry name" value="OmpA-like_sf"/>
</dbReference>
<dbReference type="CDD" id="cd07185">
    <property type="entry name" value="OmpA_C-like"/>
    <property type="match status" value="1"/>
</dbReference>
<evidence type="ECO:0000256" key="2">
    <source>
        <dbReference type="SAM" id="SignalP"/>
    </source>
</evidence>
<evidence type="ECO:0000256" key="1">
    <source>
        <dbReference type="PROSITE-ProRule" id="PRU00473"/>
    </source>
</evidence>
<reference evidence="4" key="1">
    <citation type="journal article" date="2023" name="Int. J. Syst. Evol. Microbiol.">
        <title>Sinisalibacter aestuarii sp. nov., isolated from estuarine sediment of the Arakawa River.</title>
        <authorList>
            <person name="Arafat S.T."/>
            <person name="Hirano S."/>
            <person name="Sato A."/>
            <person name="Takeuchi K."/>
            <person name="Yasuda T."/>
            <person name="Terahara T."/>
            <person name="Hamada M."/>
            <person name="Kobayashi T."/>
        </authorList>
    </citation>
    <scope>NUCLEOTIDE SEQUENCE</scope>
    <source>
        <strain evidence="4">B-399</strain>
    </source>
</reference>
<dbReference type="PROSITE" id="PS51123">
    <property type="entry name" value="OMPA_2"/>
    <property type="match status" value="1"/>
</dbReference>
<dbReference type="Gene3D" id="3.30.1330.60">
    <property type="entry name" value="OmpA-like domain"/>
    <property type="match status" value="1"/>
</dbReference>
<protein>
    <recommendedName>
        <fullName evidence="3">OmpA-like domain-containing protein</fullName>
    </recommendedName>
</protein>
<sequence length="194" mass="21323">MQYQFLSRFRTAALAVGLGLAAVATFGTAATAQQEVTVTSAIKWGLWVDPDGCMHWWADGGLEGYMTPRRDPKTGQHMCLERNTCAVPNTDVLFATDSAQLTATGRKWLQDFFASAGAFAYAIYGHTDSRASDEYNMRLSQRRADAVAAVGRGSGAMIDRVLGFGERRPLAPNNSAANMQKNRRVEIVCYRYPQ</sequence>
<feature type="chain" id="PRO_5047401039" description="OmpA-like domain-containing protein" evidence="2">
    <location>
        <begin position="30"/>
        <end position="194"/>
    </location>
</feature>
<dbReference type="InterPro" id="IPR006665">
    <property type="entry name" value="OmpA-like"/>
</dbReference>
<evidence type="ECO:0000313" key="5">
    <source>
        <dbReference type="Proteomes" id="UP001144205"/>
    </source>
</evidence>
<dbReference type="PANTHER" id="PTHR30329">
    <property type="entry name" value="STATOR ELEMENT OF FLAGELLAR MOTOR COMPLEX"/>
    <property type="match status" value="1"/>
</dbReference>
<accession>A0ABQ5LX08</accession>
<dbReference type="SUPFAM" id="SSF103088">
    <property type="entry name" value="OmpA-like"/>
    <property type="match status" value="1"/>
</dbReference>
<feature type="domain" description="OmpA-like" evidence="3">
    <location>
        <begin position="81"/>
        <end position="193"/>
    </location>
</feature>
<dbReference type="Proteomes" id="UP001144205">
    <property type="component" value="Unassembled WGS sequence"/>
</dbReference>
<organism evidence="4 5">
    <name type="scientific">Sinisalibacter aestuarii</name>
    <dbReference type="NCBI Taxonomy" id="2949426"/>
    <lineage>
        <taxon>Bacteria</taxon>
        <taxon>Pseudomonadati</taxon>
        <taxon>Pseudomonadota</taxon>
        <taxon>Alphaproteobacteria</taxon>
        <taxon>Rhodobacterales</taxon>
        <taxon>Roseobacteraceae</taxon>
        <taxon>Sinisalibacter</taxon>
    </lineage>
</organism>
<feature type="signal peptide" evidence="2">
    <location>
        <begin position="1"/>
        <end position="29"/>
    </location>
</feature>
<dbReference type="EMBL" id="BROH01000008">
    <property type="protein sequence ID" value="GKY88911.1"/>
    <property type="molecule type" value="Genomic_DNA"/>
</dbReference>
<dbReference type="PANTHER" id="PTHR30329:SF21">
    <property type="entry name" value="LIPOPROTEIN YIAD-RELATED"/>
    <property type="match status" value="1"/>
</dbReference>
<gene>
    <name evidence="4" type="ORF">STA1M1_27800</name>
</gene>
<keyword evidence="2" id="KW-0732">Signal</keyword>
<evidence type="ECO:0000259" key="3">
    <source>
        <dbReference type="PROSITE" id="PS51123"/>
    </source>
</evidence>
<dbReference type="Pfam" id="PF00691">
    <property type="entry name" value="OmpA"/>
    <property type="match status" value="1"/>
</dbReference>
<comment type="caution">
    <text evidence="4">The sequence shown here is derived from an EMBL/GenBank/DDBJ whole genome shotgun (WGS) entry which is preliminary data.</text>
</comment>
<keyword evidence="1" id="KW-0472">Membrane</keyword>